<comment type="similarity">
    <text evidence="5">Belongs to the 2H phosphoesterase superfamily. USB1 family.</text>
</comment>
<evidence type="ECO:0000256" key="3">
    <source>
        <dbReference type="ARBA" id="ARBA00023239"/>
    </source>
</evidence>
<dbReference type="PANTHER" id="PTHR13522:SF3">
    <property type="entry name" value="U6 SNRNA PHOSPHODIESTERASE 1"/>
    <property type="match status" value="1"/>
</dbReference>
<evidence type="ECO:0000256" key="2">
    <source>
        <dbReference type="ARBA" id="ARBA00022801"/>
    </source>
</evidence>
<evidence type="ECO:0000256" key="1">
    <source>
        <dbReference type="ARBA" id="ARBA00022722"/>
    </source>
</evidence>
<dbReference type="Proteomes" id="UP000319663">
    <property type="component" value="Unassembled WGS sequence"/>
</dbReference>
<dbReference type="InterPro" id="IPR024526">
    <property type="entry name" value="DUF3807"/>
</dbReference>
<reference evidence="7 8" key="1">
    <citation type="submission" date="2019-06" db="EMBL/GenBank/DDBJ databases">
        <title>Wine fermentation using esterase from Monascus purpureus.</title>
        <authorList>
            <person name="Geng C."/>
            <person name="Zhang Y."/>
        </authorList>
    </citation>
    <scope>NUCLEOTIDE SEQUENCE [LARGE SCALE GENOMIC DNA]</scope>
    <source>
        <strain evidence="7">HQ1</strain>
    </source>
</reference>
<keyword evidence="3" id="KW-0456">Lyase</keyword>
<feature type="compositionally biased region" description="Polar residues" evidence="6">
    <location>
        <begin position="448"/>
        <end position="463"/>
    </location>
</feature>
<comment type="subcellular location">
    <subcellularLocation>
        <location evidence="5">Nucleus</location>
    </subcellularLocation>
</comment>
<evidence type="ECO:0000256" key="5">
    <source>
        <dbReference type="HAMAP-Rule" id="MF_03040"/>
    </source>
</evidence>
<accession>A0A507QIM1</accession>
<gene>
    <name evidence="5 7" type="primary">USB1</name>
    <name evidence="7" type="ORF">MPDQ_003582</name>
</gene>
<dbReference type="Pfam" id="PF09749">
    <property type="entry name" value="HVSL"/>
    <property type="match status" value="1"/>
</dbReference>
<feature type="compositionally biased region" description="Basic and acidic residues" evidence="6">
    <location>
        <begin position="411"/>
        <end position="440"/>
    </location>
</feature>
<organism evidence="7 8">
    <name type="scientific">Monascus purpureus</name>
    <name type="common">Red mold</name>
    <name type="synonym">Monascus anka</name>
    <dbReference type="NCBI Taxonomy" id="5098"/>
    <lineage>
        <taxon>Eukaryota</taxon>
        <taxon>Fungi</taxon>
        <taxon>Dikarya</taxon>
        <taxon>Ascomycota</taxon>
        <taxon>Pezizomycotina</taxon>
        <taxon>Eurotiomycetes</taxon>
        <taxon>Eurotiomycetidae</taxon>
        <taxon>Eurotiales</taxon>
        <taxon>Aspergillaceae</taxon>
        <taxon>Monascus</taxon>
    </lineage>
</organism>
<evidence type="ECO:0000256" key="4">
    <source>
        <dbReference type="ARBA" id="ARBA00023242"/>
    </source>
</evidence>
<dbReference type="InterPro" id="IPR027521">
    <property type="entry name" value="Usb1"/>
</dbReference>
<dbReference type="GO" id="GO:0005634">
    <property type="term" value="C:nucleus"/>
    <property type="evidence" value="ECO:0007669"/>
    <property type="project" value="UniProtKB-SubCell"/>
</dbReference>
<keyword evidence="8" id="KW-1185">Reference proteome</keyword>
<comment type="function">
    <text evidence="5">Phosphodiesterase responsible for the U6 snRNA 3' end processing. Acts as an exoribonuclease (RNase) responsible for trimming the poly(U) tract of the last nucleotides in the pre-U6 snRNA molecule, leading to the formation of mature U6 snRNA.</text>
</comment>
<dbReference type="Pfam" id="PF12720">
    <property type="entry name" value="DUF3807"/>
    <property type="match status" value="1"/>
</dbReference>
<dbReference type="STRING" id="5098.A0A507QIM1"/>
<keyword evidence="7" id="KW-0269">Exonuclease</keyword>
<feature type="active site" description="Proton donor/acceptor" evidence="5">
    <location>
        <position position="238"/>
    </location>
</feature>
<dbReference type="HAMAP" id="MF_03040">
    <property type="entry name" value="USB1"/>
    <property type="match status" value="1"/>
</dbReference>
<protein>
    <recommendedName>
        <fullName evidence="5">U6 snRNA phosphodiesterase</fullName>
        <ecNumber evidence="5">3.1.4.-</ecNumber>
    </recommendedName>
</protein>
<dbReference type="PANTHER" id="PTHR13522">
    <property type="entry name" value="U6 SNRNA PHOSPHODIESTERASE 1"/>
    <property type="match status" value="1"/>
</dbReference>
<dbReference type="GO" id="GO:0034477">
    <property type="term" value="P:U6 snRNA 3'-end processing"/>
    <property type="evidence" value="ECO:0007669"/>
    <property type="project" value="UniProtKB-UniRule"/>
</dbReference>
<dbReference type="GO" id="GO:1990838">
    <property type="term" value="F:poly(U)-specific exoribonuclease activity, producing 3' uridine cyclic phosphate ends"/>
    <property type="evidence" value="ECO:0007669"/>
    <property type="project" value="UniProtKB-UniRule"/>
</dbReference>
<dbReference type="AlphaFoldDB" id="A0A507QIM1"/>
<proteinExistence type="inferred from homology"/>
<feature type="active site" description="Proton donor/acceptor" evidence="5">
    <location>
        <position position="128"/>
    </location>
</feature>
<dbReference type="Gene3D" id="3.90.1140.10">
    <property type="entry name" value="Cyclic phosphodiesterase"/>
    <property type="match status" value="1"/>
</dbReference>
<feature type="region of interest" description="Disordered" evidence="6">
    <location>
        <begin position="1"/>
        <end position="40"/>
    </location>
</feature>
<dbReference type="GO" id="GO:0016829">
    <property type="term" value="F:lyase activity"/>
    <property type="evidence" value="ECO:0007669"/>
    <property type="project" value="UniProtKB-KW"/>
</dbReference>
<name>A0A507QIM1_MONPU</name>
<dbReference type="EMBL" id="VIFY01000225">
    <property type="protein sequence ID" value="TQB68346.1"/>
    <property type="molecule type" value="Genomic_DNA"/>
</dbReference>
<comment type="caution">
    <text evidence="7">The sequence shown here is derived from an EMBL/GenBank/DDBJ whole genome shotgun (WGS) entry which is preliminary data.</text>
</comment>
<keyword evidence="4 5" id="KW-0539">Nucleus</keyword>
<sequence>MALVQYSDSDSDTSDYQPSPPRPIKKNRREGSTSPLPPLPTAFHDLYASSTRVSIRDDPSLHGGRKRVIPHIEGNWPTHIYLEWHPSRTELDILQSVVSRCGDGESGEHRERIHSLLYSDLGAQLPLHISLSRPVVLQTEQRSSFTEAFQTALRDSHIRPFNVEPDGLNWVSNYEKTRWFLVVRVKRPDGDNLNALLRLSNRSLTLFRQPPLYETGTVQKQQSRLNGSDPGDFSHCFHISIAWSLNKPSLEMEKRTAGIDLKGLRDLTVHFNSVKVKIGLDIFPLYTRLQPRHFNFNLCLMLSPELNIHRYDPANSNCDYYLQAFQAKHFPGHENPLTFDYTSGWNNVDEEVVDDNDDLGYYPDGVKRTLTDEQIEIFRHSEIHSFLREKRLREEALAESRGEHEGEDVDVDVHMEGKRETIQTVPRKEMASNQELDHSSRPGGAASRGNSTNNVPGNHQSSALDYGEDESVGDSPKDSPLHAHVMGRRIVSYDD</sequence>
<feature type="region of interest" description="Disordered" evidence="6">
    <location>
        <begin position="398"/>
        <end position="495"/>
    </location>
</feature>
<keyword evidence="1 5" id="KW-0540">Nuclease</keyword>
<keyword evidence="2 5" id="KW-0378">Hydrolase</keyword>
<evidence type="ECO:0000313" key="8">
    <source>
        <dbReference type="Proteomes" id="UP000319663"/>
    </source>
</evidence>
<dbReference type="EC" id="3.1.4.-" evidence="5"/>
<evidence type="ECO:0000313" key="7">
    <source>
        <dbReference type="EMBL" id="TQB68346.1"/>
    </source>
</evidence>
<evidence type="ECO:0000256" key="6">
    <source>
        <dbReference type="SAM" id="MobiDB-lite"/>
    </source>
</evidence>